<evidence type="ECO:0008006" key="3">
    <source>
        <dbReference type="Google" id="ProtNLM"/>
    </source>
</evidence>
<keyword evidence="2" id="KW-1185">Reference proteome</keyword>
<dbReference type="EMBL" id="LVJZ01000003">
    <property type="protein sequence ID" value="ODB98241.1"/>
    <property type="molecule type" value="Genomic_DNA"/>
</dbReference>
<gene>
    <name evidence="1" type="ORF">A3196_16660</name>
</gene>
<dbReference type="RefSeq" id="WP_069006570.1">
    <property type="nucleotide sequence ID" value="NZ_LVJW01000003.1"/>
</dbReference>
<proteinExistence type="predicted"/>
<name>A0A1E2UUB0_9GAMM</name>
<sequence>MPFIHIKSLPFEQPRDISEILQRITEDFSNVSGIDKQHITVTWDLLSAGHYAVAGEVSEFQPESAHPLLVEMLLPDFNSREAIGEYIKAVAESLSRHAQIPINNLFVNCHLARSGQVFDAGEMVHW</sequence>
<comment type="caution">
    <text evidence="1">The sequence shown here is derived from an EMBL/GenBank/DDBJ whole genome shotgun (WGS) entry which is preliminary data.</text>
</comment>
<evidence type="ECO:0000313" key="2">
    <source>
        <dbReference type="Proteomes" id="UP000094849"/>
    </source>
</evidence>
<dbReference type="STRING" id="1818881.A3196_16660"/>
<dbReference type="AlphaFoldDB" id="A0A1E2UUB0"/>
<organism evidence="1 2">
    <name type="scientific">Candidatus Thiodiazotropha endoloripes</name>
    <dbReference type="NCBI Taxonomy" id="1818881"/>
    <lineage>
        <taxon>Bacteria</taxon>
        <taxon>Pseudomonadati</taxon>
        <taxon>Pseudomonadota</taxon>
        <taxon>Gammaproteobacteria</taxon>
        <taxon>Chromatiales</taxon>
        <taxon>Sedimenticolaceae</taxon>
        <taxon>Candidatus Thiodiazotropha</taxon>
    </lineage>
</organism>
<dbReference type="Proteomes" id="UP000094849">
    <property type="component" value="Unassembled WGS sequence"/>
</dbReference>
<accession>A0A1E2UUB0</accession>
<reference evidence="1 2" key="1">
    <citation type="submission" date="2016-03" db="EMBL/GenBank/DDBJ databases">
        <title>Chemosynthetic sulphur-oxidizing symbionts of marine invertebrate animals are capable of nitrogen fixation.</title>
        <authorList>
            <person name="Petersen J.M."/>
            <person name="Kemper A."/>
            <person name="Gruber-Vodicka H."/>
            <person name="Cardini U."/>
            <person name="Geest Mvander."/>
            <person name="Kleiner M."/>
            <person name="Bulgheresi S."/>
            <person name="Fussmann M."/>
            <person name="Herbold C."/>
            <person name="Seah B.K.B."/>
            <person name="Antony C.Paul."/>
            <person name="Liu D."/>
            <person name="Belitz A."/>
            <person name="Weber M."/>
        </authorList>
    </citation>
    <scope>NUCLEOTIDE SEQUENCE [LARGE SCALE GENOMIC DNA]</scope>
    <source>
        <strain evidence="1">G_D</strain>
    </source>
</reference>
<dbReference type="InterPro" id="IPR014347">
    <property type="entry name" value="Tautomerase/MIF_sf"/>
</dbReference>
<evidence type="ECO:0000313" key="1">
    <source>
        <dbReference type="EMBL" id="ODB98241.1"/>
    </source>
</evidence>
<dbReference type="OrthoDB" id="5815263at2"/>
<protein>
    <recommendedName>
        <fullName evidence="3">4-oxalocrotonate tautomerase domain-containing protein</fullName>
    </recommendedName>
</protein>
<dbReference type="Gene3D" id="3.30.429.10">
    <property type="entry name" value="Macrophage Migration Inhibitory Factor"/>
    <property type="match status" value="1"/>
</dbReference>